<dbReference type="InterPro" id="IPR027417">
    <property type="entry name" value="P-loop_NTPase"/>
</dbReference>
<comment type="similarity">
    <text evidence="1">Belongs to the ABC transporter superfamily.</text>
</comment>
<dbReference type="Gene3D" id="3.40.50.300">
    <property type="entry name" value="P-loop containing nucleotide triphosphate hydrolases"/>
    <property type="match status" value="1"/>
</dbReference>
<evidence type="ECO:0000256" key="4">
    <source>
        <dbReference type="ARBA" id="ARBA00022840"/>
    </source>
</evidence>
<protein>
    <submittedName>
        <fullName evidence="6">ABC transporter-like protein</fullName>
    </submittedName>
</protein>
<dbReference type="Pfam" id="PF00005">
    <property type="entry name" value="ABC_tran"/>
    <property type="match status" value="1"/>
</dbReference>
<keyword evidence="4" id="KW-0067">ATP-binding</keyword>
<keyword evidence="7" id="KW-1185">Reference proteome</keyword>
<dbReference type="InterPro" id="IPR017871">
    <property type="entry name" value="ABC_transporter-like_CS"/>
</dbReference>
<dbReference type="SMART" id="SM00382">
    <property type="entry name" value="AAA"/>
    <property type="match status" value="1"/>
</dbReference>
<organism evidence="6 7">
    <name type="scientific">Alcanivorax xiamenensis</name>
    <dbReference type="NCBI Taxonomy" id="1177156"/>
    <lineage>
        <taxon>Bacteria</taxon>
        <taxon>Pseudomonadati</taxon>
        <taxon>Pseudomonadota</taxon>
        <taxon>Gammaproteobacteria</taxon>
        <taxon>Oceanospirillales</taxon>
        <taxon>Alcanivoracaceae</taxon>
        <taxon>Alcanivorax</taxon>
    </lineage>
</organism>
<dbReference type="SUPFAM" id="SSF52540">
    <property type="entry name" value="P-loop containing nucleoside triphosphate hydrolases"/>
    <property type="match status" value="1"/>
</dbReference>
<dbReference type="PANTHER" id="PTHR43335">
    <property type="entry name" value="ABC TRANSPORTER, ATP-BINDING PROTEIN"/>
    <property type="match status" value="1"/>
</dbReference>
<dbReference type="InterPro" id="IPR003593">
    <property type="entry name" value="AAA+_ATPase"/>
</dbReference>
<evidence type="ECO:0000256" key="1">
    <source>
        <dbReference type="ARBA" id="ARBA00005417"/>
    </source>
</evidence>
<name>A0ABQ6YD55_9GAMM</name>
<proteinExistence type="inferred from homology"/>
<evidence type="ECO:0000313" key="6">
    <source>
        <dbReference type="EMBL" id="KAF0808159.1"/>
    </source>
</evidence>
<feature type="domain" description="ABC transporter" evidence="5">
    <location>
        <begin position="7"/>
        <end position="237"/>
    </location>
</feature>
<comment type="caution">
    <text evidence="6">The sequence shown here is derived from an EMBL/GenBank/DDBJ whole genome shotgun (WGS) entry which is preliminary data.</text>
</comment>
<dbReference type="PROSITE" id="PS50893">
    <property type="entry name" value="ABC_TRANSPORTER_2"/>
    <property type="match status" value="1"/>
</dbReference>
<evidence type="ECO:0000256" key="3">
    <source>
        <dbReference type="ARBA" id="ARBA00022741"/>
    </source>
</evidence>
<dbReference type="RefSeq" id="WP_159659854.1">
    <property type="nucleotide sequence ID" value="NZ_AQPF01000002.1"/>
</dbReference>
<reference evidence="6 7" key="1">
    <citation type="submission" date="2012-09" db="EMBL/GenBank/DDBJ databases">
        <title>Genome Sequence of alkane-degrading Bacterium Alcanivorax sp. 6-D-6.</title>
        <authorList>
            <person name="Lai Q."/>
            <person name="Shao Z."/>
        </authorList>
    </citation>
    <scope>NUCLEOTIDE SEQUENCE [LARGE SCALE GENOMIC DNA]</scope>
    <source>
        <strain evidence="6 7">6-D-6</strain>
    </source>
</reference>
<accession>A0ABQ6YD55</accession>
<dbReference type="Proteomes" id="UP000771797">
    <property type="component" value="Unassembled WGS sequence"/>
</dbReference>
<evidence type="ECO:0000313" key="7">
    <source>
        <dbReference type="Proteomes" id="UP000771797"/>
    </source>
</evidence>
<sequence length="295" mass="32486">MANSTGLVIEDLAKTYGNGVRALDSVSLRVPPGMYGLLGPNGAGKSTLMRTLATLQEPDRGRLFLDGEDVLAAPDHLRQRLGYLPQQIGAYAGVPARDLLNRFAWLKGRHRRSERQEEVEILLEKVNLREVAHRPASTFSGGMLRRFGIALALIGSPRLLIVDEPTAGLDPAERNQFHRVLADTANNSVVLLSTHIVEDVENLCDRLAILANGRLLAEGTPAALTRPYQGMLWEASFERDEPVPEEALRVLPQPGGRRVIRHAERAPDDRFVSRPPRLEDVYYLALENAGRGTAA</sequence>
<keyword evidence="3" id="KW-0547">Nucleotide-binding</keyword>
<keyword evidence="2" id="KW-0813">Transport</keyword>
<dbReference type="PROSITE" id="PS00211">
    <property type="entry name" value="ABC_TRANSPORTER_1"/>
    <property type="match status" value="1"/>
</dbReference>
<dbReference type="InterPro" id="IPR003439">
    <property type="entry name" value="ABC_transporter-like_ATP-bd"/>
</dbReference>
<gene>
    <name evidence="6" type="ORF">A6D6_00549</name>
</gene>
<dbReference type="PANTHER" id="PTHR43335:SF2">
    <property type="entry name" value="ABC TRANSPORTER, ATP-BINDING PROTEIN"/>
    <property type="match status" value="1"/>
</dbReference>
<dbReference type="CDD" id="cd03264">
    <property type="entry name" value="ABC_drug_resistance_like"/>
    <property type="match status" value="1"/>
</dbReference>
<evidence type="ECO:0000256" key="2">
    <source>
        <dbReference type="ARBA" id="ARBA00022448"/>
    </source>
</evidence>
<dbReference type="EMBL" id="AQPF01000002">
    <property type="protein sequence ID" value="KAF0808159.1"/>
    <property type="molecule type" value="Genomic_DNA"/>
</dbReference>
<evidence type="ECO:0000259" key="5">
    <source>
        <dbReference type="PROSITE" id="PS50893"/>
    </source>
</evidence>